<keyword evidence="1" id="KW-0472">Membrane</keyword>
<accession>A0A8S3HSM4</accession>
<dbReference type="EMBL" id="CAJOBI010323453">
    <property type="protein sequence ID" value="CAF5188431.1"/>
    <property type="molecule type" value="Genomic_DNA"/>
</dbReference>
<keyword evidence="1" id="KW-1133">Transmembrane helix</keyword>
<sequence>MVDKRNVVESETNLDRKVKSKIDSRNFGNIVKFCFQDSDGRFSTDPINWSLIGSLIGVLALVALIICCCACCHFCCLPKYWAIYEENGPFELYHIERCTDSECQWQSRPVSSEITFLTNAKKYFSHEILNENFSDPRVHRIQLSPSCSRI</sequence>
<name>A0A8S3HSM4_9BILA</name>
<gene>
    <name evidence="2" type="ORF">SMN809_LOCUS71343</name>
</gene>
<reference evidence="2" key="1">
    <citation type="submission" date="2021-02" db="EMBL/GenBank/DDBJ databases">
        <authorList>
            <person name="Nowell W R."/>
        </authorList>
    </citation>
    <scope>NUCLEOTIDE SEQUENCE</scope>
</reference>
<dbReference type="AlphaFoldDB" id="A0A8S3HSM4"/>
<comment type="caution">
    <text evidence="2">The sequence shown here is derived from an EMBL/GenBank/DDBJ whole genome shotgun (WGS) entry which is preliminary data.</text>
</comment>
<organism evidence="2 3">
    <name type="scientific">Rotaria magnacalcarata</name>
    <dbReference type="NCBI Taxonomy" id="392030"/>
    <lineage>
        <taxon>Eukaryota</taxon>
        <taxon>Metazoa</taxon>
        <taxon>Spiralia</taxon>
        <taxon>Gnathifera</taxon>
        <taxon>Rotifera</taxon>
        <taxon>Eurotatoria</taxon>
        <taxon>Bdelloidea</taxon>
        <taxon>Philodinida</taxon>
        <taxon>Philodinidae</taxon>
        <taxon>Rotaria</taxon>
    </lineage>
</organism>
<dbReference type="Proteomes" id="UP000676336">
    <property type="component" value="Unassembled WGS sequence"/>
</dbReference>
<protein>
    <submittedName>
        <fullName evidence="2">Uncharacterized protein</fullName>
    </submittedName>
</protein>
<feature type="transmembrane region" description="Helical" evidence="1">
    <location>
        <begin position="51"/>
        <end position="77"/>
    </location>
</feature>
<evidence type="ECO:0000313" key="2">
    <source>
        <dbReference type="EMBL" id="CAF5188431.1"/>
    </source>
</evidence>
<evidence type="ECO:0000256" key="1">
    <source>
        <dbReference type="SAM" id="Phobius"/>
    </source>
</evidence>
<proteinExistence type="predicted"/>
<keyword evidence="1" id="KW-0812">Transmembrane</keyword>
<feature type="non-terminal residue" evidence="2">
    <location>
        <position position="1"/>
    </location>
</feature>
<evidence type="ECO:0000313" key="3">
    <source>
        <dbReference type="Proteomes" id="UP000676336"/>
    </source>
</evidence>